<sequence length="1078" mass="124266">MEHEPYARSRRREREFEDDVDYRRRRRSMPPEEEMERLHISSQRPPPIPREYVRDSYAMPAAPVPPSPPGPSTRMRKSREEADSYLAGPDREDPYTRPETPQASSNTPRFEEEDVPPRRRERGSHRGYDSELERRGSRLEDDRDEMVSRSSKRGHRPRRREPELEELLDDDPAPELRSVDPITKQRIMQWQDQPGPDEIEEEVRLERRSRRSPPEVKPGRPPPPGAFPSGQEEFIDEEVAPRPRIRPGSLPEAIEDEEIMIRRDERSKRRGSSERDEAVARRSKRNSPQERMRTPEVVMPPVHEDFPHPEGESDGGRKAEEDIALAREEDDESISPTSGPVEFHNPFPHGDRPRRRKPRSRRESESMAAGSSRIRGARDVPRELDEQELDRVVNEDIVRARSHVEHDPRDSASLVVKSRSRRTRDMPGGFEEDDEEEDDEEEEVEIHERSSRTRPRGNGHVRDSLDEWSVVRAPSKEDAAEMSGGLDIVEVAPRGASSADSHSEGDDEETEQSEHTGTQVSKDRDDERWTEITKDLVVREAIERLGYEFEETRRSYYIFSFLESVCGQPKKIHPIARGTDWSAVSMILMSLSNSNFLDLTYLPFYLGSIQEDQGTTEGASAIIPGRRSRSFSRFHEEHFNIRDPKRIQLIDAISDIRRHELVPSIFWALLNICDLRKLKKIRSACESTGNDSVDFCSYAWECDGFCATWGPSETIPETRPEKDHGFMSQATRNAACLRDRHRCALTGKRNFRLACIVPSWAHGIVLDEMRWSGERTVWNTIYEYWDRETADRWFKAAFTSHRMGVLPVDNSSNLICLNTELALAWELGVAAFRPLLISNERSKLVIEFHWLAVEDVNSGDFLDAETDMRKVPTPTKGLSSYEGLCARHRYSKGRALIKTGDRFYLTTDDPVLRPLPSFDLLELSFYMRRLIALSNCKRSYPHWPAADQDWVMKMKNDRLITKAGIKGAWPIQWFGFSEIKAGDGPEWPAARPEKYRTPSPPPLLLLMWTKGPNPAPHIIFRGRDGRERRRKPIPTRFLWGWLTWLSTRPQLPLGVSSTSFSLRASVNEGMCTNVDDHA</sequence>
<dbReference type="InterPro" id="IPR058348">
    <property type="entry name" value="DUF8035"/>
</dbReference>
<dbReference type="EMBL" id="JAPQKS010000006">
    <property type="protein sequence ID" value="KAJ5223621.1"/>
    <property type="molecule type" value="Genomic_DNA"/>
</dbReference>
<proteinExistence type="predicted"/>
<feature type="compositionally biased region" description="Basic and acidic residues" evidence="1">
    <location>
        <begin position="259"/>
        <end position="280"/>
    </location>
</feature>
<comment type="caution">
    <text evidence="3">The sequence shown here is derived from an EMBL/GenBank/DDBJ whole genome shotgun (WGS) entry which is preliminary data.</text>
</comment>
<reference evidence="3" key="1">
    <citation type="submission" date="2022-11" db="EMBL/GenBank/DDBJ databases">
        <authorList>
            <person name="Petersen C."/>
        </authorList>
    </citation>
    <scope>NUCLEOTIDE SEQUENCE</scope>
    <source>
        <strain evidence="3">IBT 19713</strain>
    </source>
</reference>
<feature type="compositionally biased region" description="Acidic residues" evidence="1">
    <location>
        <begin position="430"/>
        <end position="445"/>
    </location>
</feature>
<evidence type="ECO:0000256" key="1">
    <source>
        <dbReference type="SAM" id="MobiDB-lite"/>
    </source>
</evidence>
<accession>A0A9W9NP91</accession>
<evidence type="ECO:0000313" key="3">
    <source>
        <dbReference type="EMBL" id="KAJ5223621.1"/>
    </source>
</evidence>
<evidence type="ECO:0000259" key="2">
    <source>
        <dbReference type="Pfam" id="PF26118"/>
    </source>
</evidence>
<reference evidence="3" key="2">
    <citation type="journal article" date="2023" name="IMA Fungus">
        <title>Comparative genomic study of the Penicillium genus elucidates a diverse pangenome and 15 lateral gene transfer events.</title>
        <authorList>
            <person name="Petersen C."/>
            <person name="Sorensen T."/>
            <person name="Nielsen M.R."/>
            <person name="Sondergaard T.E."/>
            <person name="Sorensen J.L."/>
            <person name="Fitzpatrick D.A."/>
            <person name="Frisvad J.C."/>
            <person name="Nielsen K.L."/>
        </authorList>
    </citation>
    <scope>NUCLEOTIDE SEQUENCE</scope>
    <source>
        <strain evidence="3">IBT 19713</strain>
    </source>
</reference>
<dbReference type="OrthoDB" id="5416097at2759"/>
<feature type="domain" description="DUF8035" evidence="2">
    <location>
        <begin position="526"/>
        <end position="563"/>
    </location>
</feature>
<dbReference type="AlphaFoldDB" id="A0A9W9NP91"/>
<feature type="compositionally biased region" description="Basic and acidic residues" evidence="1">
    <location>
        <begin position="401"/>
        <end position="410"/>
    </location>
</feature>
<feature type="region of interest" description="Disordered" evidence="1">
    <location>
        <begin position="1"/>
        <end position="387"/>
    </location>
</feature>
<dbReference type="Proteomes" id="UP001150941">
    <property type="component" value="Unassembled WGS sequence"/>
</dbReference>
<dbReference type="GeneID" id="83204762"/>
<keyword evidence="4" id="KW-1185">Reference proteome</keyword>
<feature type="compositionally biased region" description="Acidic residues" evidence="1">
    <location>
        <begin position="163"/>
        <end position="173"/>
    </location>
</feature>
<evidence type="ECO:0000313" key="4">
    <source>
        <dbReference type="Proteomes" id="UP001150941"/>
    </source>
</evidence>
<feature type="compositionally biased region" description="Basic and acidic residues" evidence="1">
    <location>
        <begin position="302"/>
        <end position="327"/>
    </location>
</feature>
<feature type="compositionally biased region" description="Basic and acidic residues" evidence="1">
    <location>
        <begin position="202"/>
        <end position="218"/>
    </location>
</feature>
<name>A0A9W9NP91_9EURO</name>
<dbReference type="Pfam" id="PF26118">
    <property type="entry name" value="DUF8035"/>
    <property type="match status" value="1"/>
</dbReference>
<feature type="compositionally biased region" description="Basic and acidic residues" evidence="1">
    <location>
        <begin position="124"/>
        <end position="147"/>
    </location>
</feature>
<dbReference type="RefSeq" id="XP_058327804.1">
    <property type="nucleotide sequence ID" value="XM_058477459.1"/>
</dbReference>
<organism evidence="3 4">
    <name type="scientific">Penicillium chermesinum</name>
    <dbReference type="NCBI Taxonomy" id="63820"/>
    <lineage>
        <taxon>Eukaryota</taxon>
        <taxon>Fungi</taxon>
        <taxon>Dikarya</taxon>
        <taxon>Ascomycota</taxon>
        <taxon>Pezizomycotina</taxon>
        <taxon>Eurotiomycetes</taxon>
        <taxon>Eurotiomycetidae</taxon>
        <taxon>Eurotiales</taxon>
        <taxon>Aspergillaceae</taxon>
        <taxon>Penicillium</taxon>
    </lineage>
</organism>
<feature type="compositionally biased region" description="Basic residues" evidence="1">
    <location>
        <begin position="150"/>
        <end position="159"/>
    </location>
</feature>
<feature type="compositionally biased region" description="Basic and acidic residues" evidence="1">
    <location>
        <begin position="1"/>
        <end position="15"/>
    </location>
</feature>
<gene>
    <name evidence="3" type="ORF">N7468_008163</name>
</gene>
<feature type="compositionally biased region" description="Pro residues" evidence="1">
    <location>
        <begin position="62"/>
        <end position="71"/>
    </location>
</feature>
<feature type="compositionally biased region" description="Basic and acidic residues" evidence="1">
    <location>
        <begin position="376"/>
        <end position="387"/>
    </location>
</feature>
<feature type="region of interest" description="Disordered" evidence="1">
    <location>
        <begin position="401"/>
        <end position="527"/>
    </location>
</feature>
<protein>
    <recommendedName>
        <fullName evidence="2">DUF8035 domain-containing protein</fullName>
    </recommendedName>
</protein>